<feature type="region of interest" description="Disordered" evidence="2">
    <location>
        <begin position="459"/>
        <end position="666"/>
    </location>
</feature>
<dbReference type="Pfam" id="PF14111">
    <property type="entry name" value="DUF4283"/>
    <property type="match status" value="1"/>
</dbReference>
<keyword evidence="1" id="KW-0862">Zinc</keyword>
<dbReference type="PANTHER" id="PTHR31286">
    <property type="entry name" value="GLYCINE-RICH CELL WALL STRUCTURAL PROTEIN 1.8-LIKE"/>
    <property type="match status" value="1"/>
</dbReference>
<evidence type="ECO:0000259" key="3">
    <source>
        <dbReference type="PROSITE" id="PS50158"/>
    </source>
</evidence>
<feature type="compositionally biased region" description="Basic and acidic residues" evidence="2">
    <location>
        <begin position="511"/>
        <end position="529"/>
    </location>
</feature>
<proteinExistence type="predicted"/>
<dbReference type="PANTHER" id="PTHR31286:SF180">
    <property type="entry name" value="OS10G0362600 PROTEIN"/>
    <property type="match status" value="1"/>
</dbReference>
<dbReference type="SUPFAM" id="SSF57756">
    <property type="entry name" value="Retrovirus zinc finger-like domains"/>
    <property type="match status" value="1"/>
</dbReference>
<feature type="compositionally biased region" description="Acidic residues" evidence="2">
    <location>
        <begin position="178"/>
        <end position="193"/>
    </location>
</feature>
<feature type="compositionally biased region" description="Polar residues" evidence="2">
    <location>
        <begin position="91"/>
        <end position="101"/>
    </location>
</feature>
<dbReference type="InterPro" id="IPR001878">
    <property type="entry name" value="Znf_CCHC"/>
</dbReference>
<dbReference type="InterPro" id="IPR025558">
    <property type="entry name" value="DUF4283"/>
</dbReference>
<evidence type="ECO:0000256" key="2">
    <source>
        <dbReference type="SAM" id="MobiDB-lite"/>
    </source>
</evidence>
<keyword evidence="5" id="KW-1185">Reference proteome</keyword>
<keyword evidence="1" id="KW-0479">Metal-binding</keyword>
<feature type="compositionally biased region" description="Polar residues" evidence="2">
    <location>
        <begin position="109"/>
        <end position="120"/>
    </location>
</feature>
<feature type="compositionally biased region" description="Basic and acidic residues" evidence="2">
    <location>
        <begin position="646"/>
        <end position="666"/>
    </location>
</feature>
<comment type="caution">
    <text evidence="4">The sequence shown here is derived from an EMBL/GenBank/DDBJ whole genome shotgun (WGS) entry which is preliminary data.</text>
</comment>
<accession>A0ABD3IBX5</accession>
<dbReference type="InterPro" id="IPR036875">
    <property type="entry name" value="Znf_CCHC_sf"/>
</dbReference>
<sequence length="666" mass="73948">MADPNLQRVGSNRGAPGRIIPIASPDHGHIRRGNLFGMGGSPLQQMRGFSTQNNEVFERSPLHIARAGRPGGTSLQYANTAPSILQRDRQSSPWGQTTGPSRTEHHQRSNPGTPDPTLSTPRPAHQIAGAPPGSPVIQIQDSQPVPQASDNKEAETTLPAPNTGGDPQEKDPWGDTIMDPEDGTADGTAEDDNLSISSTDDERRGDQTYMDERKWIKKMMREVTDAYRKLPDRTGEPKVDDVEVFHKFDVAAQIRIHTRKRTVEDCGVVFCTVDMAPSRDGFQQWLYQEVEAKAAVQVRHVKCLAPRHYLVLLYTPEDRDAVLVSGPYYMKKRMIYTAEWEPGFDTKKILAKKMACWLDLLNVDPMLEGEGESMLGSLGQVLQMAGTNEAKEGKFAHVRGCVLMDMTKPLPTVLTVMLNGEHKSMGIQYDLLPDACFTCHERGHFARFCPKTTTITPVERNNQKNETDKDGFQHVPGRNNAGARKGKEPQTGAEASNPYGVLADMEDDEELAKVERQHTEPEQKTREENGMQADEVEKDGESGHTGTSGRGRQNTPQTENPHKALDLNSTPVPTQQPTENTQSEKQKKKESKKAKKKEARQRKLEEKRRANLNVGGNGSEHEEDGSQGEESSSEDDTTGGSTVRNRLLDKRPRRSGDRDTPFSESH</sequence>
<dbReference type="AlphaFoldDB" id="A0ABD3IBX5"/>
<dbReference type="InterPro" id="IPR040256">
    <property type="entry name" value="At4g02000-like"/>
</dbReference>
<name>A0ABD3IBX5_9MARC</name>
<evidence type="ECO:0000313" key="5">
    <source>
        <dbReference type="Proteomes" id="UP001633002"/>
    </source>
</evidence>
<dbReference type="GO" id="GO:0008270">
    <property type="term" value="F:zinc ion binding"/>
    <property type="evidence" value="ECO:0007669"/>
    <property type="project" value="UniProtKB-KW"/>
</dbReference>
<dbReference type="EMBL" id="JBJQOH010000001">
    <property type="protein sequence ID" value="KAL3701001.1"/>
    <property type="molecule type" value="Genomic_DNA"/>
</dbReference>
<feature type="domain" description="CCHC-type" evidence="3">
    <location>
        <begin position="436"/>
        <end position="451"/>
    </location>
</feature>
<feature type="compositionally biased region" description="Basic residues" evidence="2">
    <location>
        <begin position="588"/>
        <end position="600"/>
    </location>
</feature>
<gene>
    <name evidence="4" type="ORF">R1sor_019023</name>
</gene>
<organism evidence="4 5">
    <name type="scientific">Riccia sorocarpa</name>
    <dbReference type="NCBI Taxonomy" id="122646"/>
    <lineage>
        <taxon>Eukaryota</taxon>
        <taxon>Viridiplantae</taxon>
        <taxon>Streptophyta</taxon>
        <taxon>Embryophyta</taxon>
        <taxon>Marchantiophyta</taxon>
        <taxon>Marchantiopsida</taxon>
        <taxon>Marchantiidae</taxon>
        <taxon>Marchantiales</taxon>
        <taxon>Ricciaceae</taxon>
        <taxon>Riccia</taxon>
    </lineage>
</organism>
<evidence type="ECO:0000313" key="4">
    <source>
        <dbReference type="EMBL" id="KAL3701001.1"/>
    </source>
</evidence>
<dbReference type="PROSITE" id="PS50158">
    <property type="entry name" value="ZF_CCHC"/>
    <property type="match status" value="1"/>
</dbReference>
<feature type="compositionally biased region" description="Basic and acidic residues" evidence="2">
    <location>
        <begin position="461"/>
        <end position="472"/>
    </location>
</feature>
<feature type="region of interest" description="Disordered" evidence="2">
    <location>
        <begin position="83"/>
        <end position="206"/>
    </location>
</feature>
<reference evidence="4 5" key="1">
    <citation type="submission" date="2024-09" db="EMBL/GenBank/DDBJ databases">
        <title>Chromosome-scale assembly of Riccia sorocarpa.</title>
        <authorList>
            <person name="Paukszto L."/>
        </authorList>
    </citation>
    <scope>NUCLEOTIDE SEQUENCE [LARGE SCALE GENOMIC DNA]</scope>
    <source>
        <strain evidence="4">LP-2024</strain>
        <tissue evidence="4">Aerial parts of the thallus</tissue>
    </source>
</reference>
<feature type="compositionally biased region" description="Polar residues" evidence="2">
    <location>
        <begin position="544"/>
        <end position="559"/>
    </location>
</feature>
<feature type="region of interest" description="Disordered" evidence="2">
    <location>
        <begin position="1"/>
        <end position="26"/>
    </location>
</feature>
<dbReference type="SMART" id="SM00343">
    <property type="entry name" value="ZnF_C2HC"/>
    <property type="match status" value="1"/>
</dbReference>
<feature type="compositionally biased region" description="Acidic residues" evidence="2">
    <location>
        <begin position="621"/>
        <end position="637"/>
    </location>
</feature>
<dbReference type="Gene3D" id="4.10.60.10">
    <property type="entry name" value="Zinc finger, CCHC-type"/>
    <property type="match status" value="1"/>
</dbReference>
<feature type="compositionally biased region" description="Polar residues" evidence="2">
    <location>
        <begin position="137"/>
        <end position="149"/>
    </location>
</feature>
<evidence type="ECO:0000256" key="1">
    <source>
        <dbReference type="PROSITE-ProRule" id="PRU00047"/>
    </source>
</evidence>
<protein>
    <recommendedName>
        <fullName evidence="3">CCHC-type domain-containing protein</fullName>
    </recommendedName>
</protein>
<dbReference type="Proteomes" id="UP001633002">
    <property type="component" value="Unassembled WGS sequence"/>
</dbReference>
<keyword evidence="1" id="KW-0863">Zinc-finger</keyword>
<feature type="compositionally biased region" description="Polar residues" evidence="2">
    <location>
        <begin position="567"/>
        <end position="581"/>
    </location>
</feature>